<feature type="region of interest" description="Disordered" evidence="1">
    <location>
        <begin position="134"/>
        <end position="153"/>
    </location>
</feature>
<name>A0A6A6FIS6_9PEZI</name>
<feature type="region of interest" description="Disordered" evidence="1">
    <location>
        <begin position="1"/>
        <end position="33"/>
    </location>
</feature>
<reference evidence="2" key="1">
    <citation type="journal article" date="2020" name="Stud. Mycol.">
        <title>101 Dothideomycetes genomes: a test case for predicting lifestyles and emergence of pathogens.</title>
        <authorList>
            <person name="Haridas S."/>
            <person name="Albert R."/>
            <person name="Binder M."/>
            <person name="Bloem J."/>
            <person name="Labutti K."/>
            <person name="Salamov A."/>
            <person name="Andreopoulos B."/>
            <person name="Baker S."/>
            <person name="Barry K."/>
            <person name="Bills G."/>
            <person name="Bluhm B."/>
            <person name="Cannon C."/>
            <person name="Castanera R."/>
            <person name="Culley D."/>
            <person name="Daum C."/>
            <person name="Ezra D."/>
            <person name="Gonzalez J."/>
            <person name="Henrissat B."/>
            <person name="Kuo A."/>
            <person name="Liang C."/>
            <person name="Lipzen A."/>
            <person name="Lutzoni F."/>
            <person name="Magnuson J."/>
            <person name="Mondo S."/>
            <person name="Nolan M."/>
            <person name="Ohm R."/>
            <person name="Pangilinan J."/>
            <person name="Park H.-J."/>
            <person name="Ramirez L."/>
            <person name="Alfaro M."/>
            <person name="Sun H."/>
            <person name="Tritt A."/>
            <person name="Yoshinaga Y."/>
            <person name="Zwiers L.-H."/>
            <person name="Turgeon B."/>
            <person name="Goodwin S."/>
            <person name="Spatafora J."/>
            <person name="Crous P."/>
            <person name="Grigoriev I."/>
        </authorList>
    </citation>
    <scope>NUCLEOTIDE SEQUENCE</scope>
    <source>
        <strain evidence="2">SCOH1-5</strain>
    </source>
</reference>
<evidence type="ECO:0000313" key="2">
    <source>
        <dbReference type="EMBL" id="KAF2213317.1"/>
    </source>
</evidence>
<accession>A0A6A6FIS6</accession>
<dbReference type="Proteomes" id="UP000799539">
    <property type="component" value="Unassembled WGS sequence"/>
</dbReference>
<gene>
    <name evidence="2" type="ORF">CERZMDRAFT_96976</name>
</gene>
<keyword evidence="3" id="KW-1185">Reference proteome</keyword>
<protein>
    <submittedName>
        <fullName evidence="2">Uncharacterized protein</fullName>
    </submittedName>
</protein>
<sequence length="206" mass="22769">MRSSSAAWRRQENGDRGHARDDDPTSGQPLAAALLQPDVSRGLLWKRQQITTPSSTFALPRQNTSSSSQIFARTHLLRSANYRARADRSSRARQPAARINLMHLTAAIANLGRANHCAEQRAWPNYILSTLGPKERSDSLRSGVDPKAPNALEHEASKPYSLSLLIGAAPRGPSNPRPERRPLHILQHAKGHMNKHTTQLQGTFDV</sequence>
<proteinExistence type="predicted"/>
<evidence type="ECO:0000256" key="1">
    <source>
        <dbReference type="SAM" id="MobiDB-lite"/>
    </source>
</evidence>
<dbReference type="EMBL" id="ML992671">
    <property type="protein sequence ID" value="KAF2213317.1"/>
    <property type="molecule type" value="Genomic_DNA"/>
</dbReference>
<feature type="compositionally biased region" description="Basic and acidic residues" evidence="1">
    <location>
        <begin position="9"/>
        <end position="23"/>
    </location>
</feature>
<dbReference type="AlphaFoldDB" id="A0A6A6FIS6"/>
<evidence type="ECO:0000313" key="3">
    <source>
        <dbReference type="Proteomes" id="UP000799539"/>
    </source>
</evidence>
<organism evidence="2 3">
    <name type="scientific">Cercospora zeae-maydis SCOH1-5</name>
    <dbReference type="NCBI Taxonomy" id="717836"/>
    <lineage>
        <taxon>Eukaryota</taxon>
        <taxon>Fungi</taxon>
        <taxon>Dikarya</taxon>
        <taxon>Ascomycota</taxon>
        <taxon>Pezizomycotina</taxon>
        <taxon>Dothideomycetes</taxon>
        <taxon>Dothideomycetidae</taxon>
        <taxon>Mycosphaerellales</taxon>
        <taxon>Mycosphaerellaceae</taxon>
        <taxon>Cercospora</taxon>
    </lineage>
</organism>